<dbReference type="InterPro" id="IPR001461">
    <property type="entry name" value="Aspartic_peptidase_A1"/>
</dbReference>
<comment type="caution">
    <text evidence="22">The sequence shown here is derived from an EMBL/GenBank/DDBJ whole genome shotgun (WGS) entry which is preliminary data.</text>
</comment>
<feature type="disulfide bond" evidence="19">
    <location>
        <begin position="272"/>
        <end position="276"/>
    </location>
</feature>
<evidence type="ECO:0000256" key="9">
    <source>
        <dbReference type="ARBA" id="ARBA00022729"/>
    </source>
</evidence>
<proteinExistence type="inferred from homology"/>
<comment type="subcellular location">
    <subcellularLocation>
        <location evidence="2">Lysosome</location>
    </subcellularLocation>
    <subcellularLocation>
        <location evidence="3">Secreted</location>
    </subcellularLocation>
</comment>
<dbReference type="GO" id="GO:0005576">
    <property type="term" value="C:extracellular region"/>
    <property type="evidence" value="ECO:0007669"/>
    <property type="project" value="UniProtKB-SubCell"/>
</dbReference>
<keyword evidence="11 20" id="KW-0378">Hydrolase</keyword>
<dbReference type="Pfam" id="PF07966">
    <property type="entry name" value="A1_Propeptide"/>
    <property type="match status" value="1"/>
</dbReference>
<evidence type="ECO:0000256" key="17">
    <source>
        <dbReference type="ARBA" id="ARBA00074481"/>
    </source>
</evidence>
<gene>
    <name evidence="22" type="primary">Ctsd_0</name>
    <name evidence="22" type="ORF">ATRCLA_R01614</name>
</gene>
<evidence type="ECO:0000256" key="3">
    <source>
        <dbReference type="ARBA" id="ARBA00004613"/>
    </source>
</evidence>
<evidence type="ECO:0000256" key="12">
    <source>
        <dbReference type="ARBA" id="ARBA00023145"/>
    </source>
</evidence>
<protein>
    <recommendedName>
        <fullName evidence="6">Cathepsin D</fullName>
        <ecNumber evidence="5">3.4.23.5</ecNumber>
    </recommendedName>
    <alternativeName>
        <fullName evidence="17">Napsin-A</fullName>
    </alternativeName>
</protein>
<reference evidence="22" key="1">
    <citation type="submission" date="2020-02" db="EMBL/GenBank/DDBJ databases">
        <title>Bird 10,000 Genomes (B10K) Project - Family phase.</title>
        <authorList>
            <person name="Zhang G."/>
        </authorList>
    </citation>
    <scope>NUCLEOTIDE SEQUENCE</scope>
    <source>
        <strain evidence="22">B10K-DU-029-61</strain>
        <tissue evidence="22">Blood</tissue>
    </source>
</reference>
<evidence type="ECO:0000256" key="14">
    <source>
        <dbReference type="ARBA" id="ARBA00023180"/>
    </source>
</evidence>
<dbReference type="FunFam" id="2.40.70.10:FF:000066">
    <property type="entry name" value="Napsin A aspartic peptidase"/>
    <property type="match status" value="1"/>
</dbReference>
<dbReference type="GO" id="GO:0004190">
    <property type="term" value="F:aspartic-type endopeptidase activity"/>
    <property type="evidence" value="ECO:0007669"/>
    <property type="project" value="UniProtKB-KW"/>
</dbReference>
<dbReference type="InterPro" id="IPR001969">
    <property type="entry name" value="Aspartic_peptidase_AS"/>
</dbReference>
<name>A0A852P1T6_9PASS</name>
<dbReference type="EC" id="3.4.23.5" evidence="5"/>
<evidence type="ECO:0000259" key="21">
    <source>
        <dbReference type="PROSITE" id="PS51767"/>
    </source>
</evidence>
<feature type="active site" evidence="18">
    <location>
        <position position="94"/>
    </location>
</feature>
<dbReference type="GO" id="GO:0005764">
    <property type="term" value="C:lysosome"/>
    <property type="evidence" value="ECO:0007669"/>
    <property type="project" value="UniProtKB-SubCell"/>
</dbReference>
<dbReference type="Pfam" id="PF00026">
    <property type="entry name" value="Asp"/>
    <property type="match status" value="1"/>
</dbReference>
<evidence type="ECO:0000256" key="15">
    <source>
        <dbReference type="ARBA" id="ARBA00023228"/>
    </source>
</evidence>
<feature type="non-terminal residue" evidence="22">
    <location>
        <position position="1"/>
    </location>
</feature>
<evidence type="ECO:0000256" key="4">
    <source>
        <dbReference type="ARBA" id="ARBA00007447"/>
    </source>
</evidence>
<comment type="catalytic activity">
    <reaction evidence="1">
        <text>Specificity similar to, but narrower than, that of pepsin A. Does not cleave the 4-Gln-|-His-5 bond in B chain of insulin.</text>
        <dbReference type="EC" id="3.4.23.5"/>
    </reaction>
</comment>
<evidence type="ECO:0000256" key="8">
    <source>
        <dbReference type="ARBA" id="ARBA00022670"/>
    </source>
</evidence>
<keyword evidence="14" id="KW-0325">Glycoprotein</keyword>
<evidence type="ECO:0000313" key="22">
    <source>
        <dbReference type="EMBL" id="NXY22820.1"/>
    </source>
</evidence>
<evidence type="ECO:0000256" key="10">
    <source>
        <dbReference type="ARBA" id="ARBA00022750"/>
    </source>
</evidence>
<dbReference type="FunFam" id="2.40.70.10:FF:000048">
    <property type="entry name" value="Napsin A aspartic peptidase"/>
    <property type="match status" value="1"/>
</dbReference>
<dbReference type="PROSITE" id="PS51767">
    <property type="entry name" value="PEPTIDASE_A1"/>
    <property type="match status" value="1"/>
</dbReference>
<keyword evidence="15" id="KW-0458">Lysosome</keyword>
<evidence type="ECO:0000313" key="23">
    <source>
        <dbReference type="Proteomes" id="UP000658642"/>
    </source>
</evidence>
<dbReference type="OrthoDB" id="771136at2759"/>
<dbReference type="Proteomes" id="UP000658642">
    <property type="component" value="Unassembled WGS sequence"/>
</dbReference>
<keyword evidence="9" id="KW-0732">Signal</keyword>
<dbReference type="AlphaFoldDB" id="A0A852P1T6"/>
<evidence type="ECO:0000256" key="16">
    <source>
        <dbReference type="ARBA" id="ARBA00055304"/>
    </source>
</evidence>
<evidence type="ECO:0000256" key="2">
    <source>
        <dbReference type="ARBA" id="ARBA00004371"/>
    </source>
</evidence>
<evidence type="ECO:0000256" key="7">
    <source>
        <dbReference type="ARBA" id="ARBA00022525"/>
    </source>
</evidence>
<evidence type="ECO:0000256" key="19">
    <source>
        <dbReference type="PIRSR" id="PIRSR601461-2"/>
    </source>
</evidence>
<dbReference type="InterPro" id="IPR021109">
    <property type="entry name" value="Peptidase_aspartic_dom_sf"/>
</dbReference>
<organism evidence="22 23">
    <name type="scientific">Atrichornis clamosus</name>
    <dbReference type="NCBI Taxonomy" id="449594"/>
    <lineage>
        <taxon>Eukaryota</taxon>
        <taxon>Metazoa</taxon>
        <taxon>Chordata</taxon>
        <taxon>Craniata</taxon>
        <taxon>Vertebrata</taxon>
        <taxon>Euteleostomi</taxon>
        <taxon>Archelosauria</taxon>
        <taxon>Archosauria</taxon>
        <taxon>Dinosauria</taxon>
        <taxon>Saurischia</taxon>
        <taxon>Theropoda</taxon>
        <taxon>Coelurosauria</taxon>
        <taxon>Aves</taxon>
        <taxon>Neognathae</taxon>
        <taxon>Neoaves</taxon>
        <taxon>Telluraves</taxon>
        <taxon>Australaves</taxon>
        <taxon>Passeriformes</taxon>
        <taxon>Menuridae</taxon>
        <taxon>Atrichornis</taxon>
    </lineage>
</organism>
<dbReference type="GO" id="GO:0033619">
    <property type="term" value="P:membrane protein proteolysis"/>
    <property type="evidence" value="ECO:0007669"/>
    <property type="project" value="UniProtKB-ARBA"/>
</dbReference>
<keyword evidence="12" id="KW-0865">Zymogen</keyword>
<keyword evidence="13 19" id="KW-1015">Disulfide bond</keyword>
<evidence type="ECO:0000256" key="11">
    <source>
        <dbReference type="ARBA" id="ARBA00022801"/>
    </source>
</evidence>
<dbReference type="InterPro" id="IPR012848">
    <property type="entry name" value="Aspartic_peptidase_N"/>
</dbReference>
<dbReference type="PANTHER" id="PTHR47966:SF42">
    <property type="entry name" value="CATHEPSIN D"/>
    <property type="match status" value="1"/>
</dbReference>
<keyword evidence="7" id="KW-0964">Secreted</keyword>
<dbReference type="PANTHER" id="PTHR47966">
    <property type="entry name" value="BETA-SITE APP-CLEAVING ENZYME, ISOFORM A-RELATED"/>
    <property type="match status" value="1"/>
</dbReference>
<evidence type="ECO:0000256" key="18">
    <source>
        <dbReference type="PIRSR" id="PIRSR601461-1"/>
    </source>
</evidence>
<dbReference type="PRINTS" id="PR00792">
    <property type="entry name" value="PEPSIN"/>
</dbReference>
<dbReference type="PROSITE" id="PS00141">
    <property type="entry name" value="ASP_PROTEASE"/>
    <property type="match status" value="2"/>
</dbReference>
<dbReference type="Gene3D" id="2.40.70.10">
    <property type="entry name" value="Acid Proteases"/>
    <property type="match status" value="2"/>
</dbReference>
<keyword evidence="8 20" id="KW-0645">Protease</keyword>
<evidence type="ECO:0000256" key="13">
    <source>
        <dbReference type="ARBA" id="ARBA00023157"/>
    </source>
</evidence>
<dbReference type="SUPFAM" id="SSF50630">
    <property type="entry name" value="Acid proteases"/>
    <property type="match status" value="1"/>
</dbReference>
<evidence type="ECO:0000256" key="6">
    <source>
        <dbReference type="ARBA" id="ARBA00015582"/>
    </source>
</evidence>
<dbReference type="InterPro" id="IPR033121">
    <property type="entry name" value="PEPTIDASE_A1"/>
</dbReference>
<keyword evidence="23" id="KW-1185">Reference proteome</keyword>
<feature type="non-terminal residue" evidence="22">
    <location>
        <position position="396"/>
    </location>
</feature>
<feature type="active site" evidence="18">
    <location>
        <position position="281"/>
    </location>
</feature>
<feature type="domain" description="Peptidase A1" evidence="21">
    <location>
        <begin position="76"/>
        <end position="393"/>
    </location>
</feature>
<comment type="function">
    <text evidence="16">May be involved in processing of pneumocyte surfactant precursors.</text>
</comment>
<dbReference type="EMBL" id="WBMZ01012375">
    <property type="protein sequence ID" value="NXY22820.1"/>
    <property type="molecule type" value="Genomic_DNA"/>
</dbReference>
<evidence type="ECO:0000256" key="5">
    <source>
        <dbReference type="ARBA" id="ARBA00011930"/>
    </source>
</evidence>
<feature type="disulfide bond" evidence="19">
    <location>
        <begin position="315"/>
        <end position="352"/>
    </location>
</feature>
<sequence length="396" mass="43021">PRGSPLHTPTLTGVCLPSPHRIPLTKFPSMRRVLSDMGSEIPDVNAITQALKFKLGFANEAEPTPEILKNYLDAQYYGDIGIGTPPQNFTVIFDTGSSNLWVPSVHCSVLDIACMLHHKYDSSESTTYVKNGTKFAIKYGTGSLSGFLSKDIITFGNLKIKDQIFGEATKQPGMTFIAAKFDGILGMAYPRISVDGIRPFFDNVMSQKLIDKNMFSFYLNRNPAGVPGGELILGGTDPKYYTGDFSWFNVTRKAYWQIHMDSVSVDNGVSVCKGGCEAIVDTGTSLITGPTGEVKQIQKAIGAKPLIRGQYIIPCDKVPTLPNITMTVGGKHFLLTGEQYVLKVASEGEMLCISGFSGLDIPPPGGPLWILGDVFIGPYYSVFDRDNNVVGFAKSA</sequence>
<comment type="similarity">
    <text evidence="4 20">Belongs to the peptidase A1 family.</text>
</comment>
<evidence type="ECO:0000256" key="1">
    <source>
        <dbReference type="ARBA" id="ARBA00000585"/>
    </source>
</evidence>
<accession>A0A852P1T6</accession>
<evidence type="ECO:0000256" key="20">
    <source>
        <dbReference type="RuleBase" id="RU000454"/>
    </source>
</evidence>
<keyword evidence="10 20" id="KW-0064">Aspartyl protease</keyword>
<feature type="disulfide bond" evidence="19">
    <location>
        <begin position="107"/>
        <end position="114"/>
    </location>
</feature>